<protein>
    <recommendedName>
        <fullName evidence="5">HNH endonuclease</fullName>
    </recommendedName>
</protein>
<comment type="caution">
    <text evidence="1">The sequence shown here is derived from an EMBL/GenBank/DDBJ whole genome shotgun (WGS) entry which is preliminary data.</text>
</comment>
<accession>A0A9W6IVN9</accession>
<reference evidence="1" key="3">
    <citation type="submission" date="2023-01" db="EMBL/GenBank/DDBJ databases">
        <authorList>
            <person name="Sun Q."/>
            <person name="Evtushenko L."/>
        </authorList>
    </citation>
    <scope>NUCLEOTIDE SEQUENCE</scope>
    <source>
        <strain evidence="1">VKM B-1606</strain>
    </source>
</reference>
<dbReference type="RefSeq" id="WP_204949212.1">
    <property type="nucleotide sequence ID" value="NZ_BSFF01000002.1"/>
</dbReference>
<dbReference type="Proteomes" id="UP001143400">
    <property type="component" value="Unassembled WGS sequence"/>
</dbReference>
<evidence type="ECO:0000313" key="2">
    <source>
        <dbReference type="EMBL" id="MBM7850841.1"/>
    </source>
</evidence>
<dbReference type="AlphaFoldDB" id="A0A9W6IVN9"/>
<sequence>MSTAPPRRYVGSYVDAAGRDITEVELANGPRCRLLTEDFRRLEELGIRPHWTLNDNGGGRGYVTATKRRVRSGHGLVRIARIIARAEAGQIVRYRDRSPLNLISDNLIVARGDANGREAVLWSEPRA</sequence>
<dbReference type="EMBL" id="BSFF01000002">
    <property type="protein sequence ID" value="GLK56135.1"/>
    <property type="molecule type" value="Genomic_DNA"/>
</dbReference>
<organism evidence="1 4">
    <name type="scientific">Methylopila capsulata</name>
    <dbReference type="NCBI Taxonomy" id="61654"/>
    <lineage>
        <taxon>Bacteria</taxon>
        <taxon>Pseudomonadati</taxon>
        <taxon>Pseudomonadota</taxon>
        <taxon>Alphaproteobacteria</taxon>
        <taxon>Hyphomicrobiales</taxon>
        <taxon>Methylopilaceae</taxon>
        <taxon>Methylopila</taxon>
    </lineage>
</organism>
<evidence type="ECO:0008006" key="5">
    <source>
        <dbReference type="Google" id="ProtNLM"/>
    </source>
</evidence>
<evidence type="ECO:0000313" key="4">
    <source>
        <dbReference type="Proteomes" id="UP001143400"/>
    </source>
</evidence>
<name>A0A9W6IVN9_9HYPH</name>
<proteinExistence type="predicted"/>
<dbReference type="Proteomes" id="UP000758856">
    <property type="component" value="Unassembled WGS sequence"/>
</dbReference>
<reference evidence="2 3" key="2">
    <citation type="submission" date="2021-01" db="EMBL/GenBank/DDBJ databases">
        <title>Genomic Encyclopedia of Type Strains, Phase IV (KMG-IV): sequencing the most valuable type-strain genomes for metagenomic binning, comparative biology and taxonomic classification.</title>
        <authorList>
            <person name="Goeker M."/>
        </authorList>
    </citation>
    <scope>NUCLEOTIDE SEQUENCE [LARGE SCALE GENOMIC DNA]</scope>
    <source>
        <strain evidence="2 3">DSM 6130</strain>
    </source>
</reference>
<keyword evidence="3" id="KW-1185">Reference proteome</keyword>
<gene>
    <name evidence="1" type="ORF">GCM10008170_21540</name>
    <name evidence="2" type="ORF">JOD31_001053</name>
</gene>
<evidence type="ECO:0000313" key="3">
    <source>
        <dbReference type="Proteomes" id="UP000758856"/>
    </source>
</evidence>
<reference evidence="1" key="1">
    <citation type="journal article" date="2014" name="Int. J. Syst. Evol. Microbiol.">
        <title>Complete genome sequence of Corynebacterium casei LMG S-19264T (=DSM 44701T), isolated from a smear-ripened cheese.</title>
        <authorList>
            <consortium name="US DOE Joint Genome Institute (JGI-PGF)"/>
            <person name="Walter F."/>
            <person name="Albersmeier A."/>
            <person name="Kalinowski J."/>
            <person name="Ruckert C."/>
        </authorList>
    </citation>
    <scope>NUCLEOTIDE SEQUENCE</scope>
    <source>
        <strain evidence="1">VKM B-1606</strain>
    </source>
</reference>
<evidence type="ECO:0000313" key="1">
    <source>
        <dbReference type="EMBL" id="GLK56135.1"/>
    </source>
</evidence>
<dbReference type="EMBL" id="JAFBCY010000001">
    <property type="protein sequence ID" value="MBM7850841.1"/>
    <property type="molecule type" value="Genomic_DNA"/>
</dbReference>